<evidence type="ECO:0000256" key="2">
    <source>
        <dbReference type="ARBA" id="ARBA00022730"/>
    </source>
</evidence>
<evidence type="ECO:0000256" key="4">
    <source>
        <dbReference type="ARBA" id="ARBA00022980"/>
    </source>
</evidence>
<keyword evidence="4 7" id="KW-0689">Ribosomal protein</keyword>
<evidence type="ECO:0000256" key="1">
    <source>
        <dbReference type="ARBA" id="ARBA00007698"/>
    </source>
</evidence>
<dbReference type="GO" id="GO:0005840">
    <property type="term" value="C:ribosome"/>
    <property type="evidence" value="ECO:0007669"/>
    <property type="project" value="UniProtKB-KW"/>
</dbReference>
<dbReference type="GO" id="GO:1990904">
    <property type="term" value="C:ribonucleoprotein complex"/>
    <property type="evidence" value="ECO:0007669"/>
    <property type="project" value="UniProtKB-KW"/>
</dbReference>
<evidence type="ECO:0000256" key="8">
    <source>
        <dbReference type="RuleBase" id="RU000560"/>
    </source>
</evidence>
<dbReference type="Gene3D" id="6.10.160.10">
    <property type="match status" value="1"/>
</dbReference>
<accession>A0A2N5ZAN2</accession>
<dbReference type="PROSITE" id="PS00937">
    <property type="entry name" value="RIBOSOMAL_L20"/>
    <property type="match status" value="1"/>
</dbReference>
<reference evidence="9 10" key="1">
    <citation type="submission" date="2017-11" db="EMBL/GenBank/DDBJ databases">
        <title>Genome-resolved metagenomics identifies genetic mobility, metabolic interactions, and unexpected diversity in perchlorate-reducing communities.</title>
        <authorList>
            <person name="Barnum T.P."/>
            <person name="Figueroa I.A."/>
            <person name="Carlstrom C.I."/>
            <person name="Lucas L.N."/>
            <person name="Engelbrektson A.L."/>
            <person name="Coates J.D."/>
        </authorList>
    </citation>
    <scope>NUCLEOTIDE SEQUENCE [LARGE SCALE GENOMIC DNA]</scope>
    <source>
        <strain evidence="9">BM706</strain>
    </source>
</reference>
<evidence type="ECO:0000256" key="6">
    <source>
        <dbReference type="ARBA" id="ARBA00035172"/>
    </source>
</evidence>
<dbReference type="NCBIfam" id="TIGR01032">
    <property type="entry name" value="rplT_bact"/>
    <property type="match status" value="1"/>
</dbReference>
<dbReference type="Gene3D" id="1.10.1900.20">
    <property type="entry name" value="Ribosomal protein L20"/>
    <property type="match status" value="1"/>
</dbReference>
<organism evidence="9 10">
    <name type="scientific">Muiribacterium halophilum</name>
    <dbReference type="NCBI Taxonomy" id="2053465"/>
    <lineage>
        <taxon>Bacteria</taxon>
        <taxon>Candidatus Muiribacteriota</taxon>
        <taxon>Candidatus Muiribacteriia</taxon>
        <taxon>Candidatus Muiribacteriales</taxon>
        <taxon>Candidatus Muiribacteriaceae</taxon>
        <taxon>Candidatus Muiribacterium</taxon>
    </lineage>
</organism>
<keyword evidence="3 7" id="KW-0694">RNA-binding</keyword>
<evidence type="ECO:0000256" key="7">
    <source>
        <dbReference type="HAMAP-Rule" id="MF_00382"/>
    </source>
</evidence>
<dbReference type="GO" id="GO:0006412">
    <property type="term" value="P:translation"/>
    <property type="evidence" value="ECO:0007669"/>
    <property type="project" value="InterPro"/>
</dbReference>
<protein>
    <recommendedName>
        <fullName evidence="6 7">Large ribosomal subunit protein bL20</fullName>
    </recommendedName>
</protein>
<dbReference type="PANTHER" id="PTHR10986">
    <property type="entry name" value="39S RIBOSOMAL PROTEIN L20"/>
    <property type="match status" value="1"/>
</dbReference>
<dbReference type="PRINTS" id="PR00062">
    <property type="entry name" value="RIBOSOMALL20"/>
</dbReference>
<comment type="caution">
    <text evidence="9">The sequence shown here is derived from an EMBL/GenBank/DDBJ whole genome shotgun (WGS) entry which is preliminary data.</text>
</comment>
<evidence type="ECO:0000256" key="5">
    <source>
        <dbReference type="ARBA" id="ARBA00023274"/>
    </source>
</evidence>
<sequence>MPRVKRALISRKRKKKLFKRAKGFRLARKNLLKVANEAVMKSLSYSYRDRKTKKREFRKLWITRINIAARKYGISYSRFMNGLKKANIDINRKMLAELAVNDEKAFGQIVERVKSL</sequence>
<dbReference type="CDD" id="cd07026">
    <property type="entry name" value="Ribosomal_L20"/>
    <property type="match status" value="1"/>
</dbReference>
<dbReference type="GO" id="GO:0019843">
    <property type="term" value="F:rRNA binding"/>
    <property type="evidence" value="ECO:0007669"/>
    <property type="project" value="UniProtKB-UniRule"/>
</dbReference>
<dbReference type="SUPFAM" id="SSF74731">
    <property type="entry name" value="Ribosomal protein L20"/>
    <property type="match status" value="1"/>
</dbReference>
<dbReference type="InterPro" id="IPR035566">
    <property type="entry name" value="Ribosomal_protein_bL20_C"/>
</dbReference>
<dbReference type="AlphaFoldDB" id="A0A2N5ZAN2"/>
<gene>
    <name evidence="7" type="primary">rplT</name>
    <name evidence="9" type="ORF">C0601_12250</name>
</gene>
<evidence type="ECO:0000256" key="3">
    <source>
        <dbReference type="ARBA" id="ARBA00022884"/>
    </source>
</evidence>
<comment type="similarity">
    <text evidence="1 7 8">Belongs to the bacterial ribosomal protein bL20 family.</text>
</comment>
<evidence type="ECO:0000313" key="10">
    <source>
        <dbReference type="Proteomes" id="UP000234857"/>
    </source>
</evidence>
<dbReference type="InterPro" id="IPR049946">
    <property type="entry name" value="RIBOSOMAL_L20_CS"/>
</dbReference>
<dbReference type="EMBL" id="PKTG01000130">
    <property type="protein sequence ID" value="PLX15741.1"/>
    <property type="molecule type" value="Genomic_DNA"/>
</dbReference>
<evidence type="ECO:0000313" key="9">
    <source>
        <dbReference type="EMBL" id="PLX15741.1"/>
    </source>
</evidence>
<dbReference type="Proteomes" id="UP000234857">
    <property type="component" value="Unassembled WGS sequence"/>
</dbReference>
<keyword evidence="5 7" id="KW-0687">Ribonucleoprotein</keyword>
<name>A0A2N5ZAN2_MUIH1</name>
<keyword evidence="2 7" id="KW-0699">rRNA-binding</keyword>
<dbReference type="Pfam" id="PF00453">
    <property type="entry name" value="Ribosomal_L20"/>
    <property type="match status" value="1"/>
</dbReference>
<dbReference type="GO" id="GO:0000027">
    <property type="term" value="P:ribosomal large subunit assembly"/>
    <property type="evidence" value="ECO:0007669"/>
    <property type="project" value="UniProtKB-UniRule"/>
</dbReference>
<dbReference type="FunFam" id="1.10.1900.20:FF:000001">
    <property type="entry name" value="50S ribosomal protein L20"/>
    <property type="match status" value="1"/>
</dbReference>
<comment type="function">
    <text evidence="7 8">Binds directly to 23S ribosomal RNA and is necessary for the in vitro assembly process of the 50S ribosomal subunit. It is not involved in the protein synthesizing functions of that subunit.</text>
</comment>
<dbReference type="HAMAP" id="MF_00382">
    <property type="entry name" value="Ribosomal_bL20"/>
    <property type="match status" value="1"/>
</dbReference>
<proteinExistence type="inferred from homology"/>
<dbReference type="GO" id="GO:0003735">
    <property type="term" value="F:structural constituent of ribosome"/>
    <property type="evidence" value="ECO:0007669"/>
    <property type="project" value="InterPro"/>
</dbReference>
<dbReference type="InterPro" id="IPR005813">
    <property type="entry name" value="Ribosomal_bL20"/>
</dbReference>